<comment type="caution">
    <text evidence="1">The sequence shown here is derived from an EMBL/GenBank/DDBJ whole genome shotgun (WGS) entry which is preliminary data.</text>
</comment>
<evidence type="ECO:0000313" key="2">
    <source>
        <dbReference type="Proteomes" id="UP000606921"/>
    </source>
</evidence>
<dbReference type="EMBL" id="CABFWF030000018">
    <property type="protein sequence ID" value="CAD7053331.1"/>
    <property type="molecule type" value="Genomic_DNA"/>
</dbReference>
<reference evidence="1 2" key="1">
    <citation type="submission" date="2020-11" db="EMBL/GenBank/DDBJ databases">
        <authorList>
            <person name="Lassalle F."/>
        </authorList>
    </citation>
    <scope>NUCLEOTIDE SEQUENCE [LARGE SCALE GENOMIC DNA]</scope>
    <source>
        <strain evidence="1 2">JC140</strain>
    </source>
</reference>
<keyword evidence="2" id="KW-1185">Reference proteome</keyword>
<organism evidence="1 2">
    <name type="scientific">Pseudorhizobium endolithicum</name>
    <dbReference type="NCBI Taxonomy" id="1191678"/>
    <lineage>
        <taxon>Bacteria</taxon>
        <taxon>Pseudomonadati</taxon>
        <taxon>Pseudomonadota</taxon>
        <taxon>Alphaproteobacteria</taxon>
        <taxon>Hyphomicrobiales</taxon>
        <taxon>Rhizobiaceae</taxon>
        <taxon>Rhizobium/Agrobacterium group</taxon>
        <taxon>Pseudorhizobium</taxon>
    </lineage>
</organism>
<dbReference type="Proteomes" id="UP000606921">
    <property type="component" value="Unassembled WGS sequence"/>
</dbReference>
<sequence>MTKDAVFTFHLDVELHDAFMAAAKDSQQSASQILRDMMRDFVRQQATEPEYTAFLQRKVDAARSQISSGEGLDAIDVEQEFAARRAAVAGGSRSRS</sequence>
<gene>
    <name evidence="1" type="ORF">REJC140_01982</name>
</gene>
<name>A0ABM8PX48_9HYPH</name>
<proteinExistence type="predicted"/>
<protein>
    <submittedName>
        <fullName evidence="1">Antitoxin of toxin-antitoxin stability system</fullName>
    </submittedName>
</protein>
<evidence type="ECO:0000313" key="1">
    <source>
        <dbReference type="EMBL" id="CAD7053331.1"/>
    </source>
</evidence>
<accession>A0ABM8PX48</accession>